<keyword evidence="7 8" id="KW-0472">Membrane</keyword>
<accession>A0ABN1BKK1</accession>
<evidence type="ECO:0000256" key="6">
    <source>
        <dbReference type="ARBA" id="ARBA00022989"/>
    </source>
</evidence>
<comment type="similarity">
    <text evidence="2">Belongs to the AzlC family.</text>
</comment>
<evidence type="ECO:0000256" key="4">
    <source>
        <dbReference type="ARBA" id="ARBA00022475"/>
    </source>
</evidence>
<dbReference type="Pfam" id="PF03591">
    <property type="entry name" value="AzlC"/>
    <property type="match status" value="1"/>
</dbReference>
<dbReference type="InterPro" id="IPR011606">
    <property type="entry name" value="Brnchd-chn_aa_trnsp_permease"/>
</dbReference>
<name>A0ABN1BKK1_9DEIO</name>
<reference evidence="9 10" key="1">
    <citation type="journal article" date="2019" name="Int. J. Syst. Evol. Microbiol.">
        <title>The Global Catalogue of Microorganisms (GCM) 10K type strain sequencing project: providing services to taxonomists for standard genome sequencing and annotation.</title>
        <authorList>
            <consortium name="The Broad Institute Genomics Platform"/>
            <consortium name="The Broad Institute Genome Sequencing Center for Infectious Disease"/>
            <person name="Wu L."/>
            <person name="Ma J."/>
        </authorList>
    </citation>
    <scope>NUCLEOTIDE SEQUENCE [LARGE SCALE GENOMIC DNA]</scope>
    <source>
        <strain evidence="9 10">JCM 14368</strain>
    </source>
</reference>
<feature type="transmembrane region" description="Helical" evidence="8">
    <location>
        <begin position="219"/>
        <end position="238"/>
    </location>
</feature>
<evidence type="ECO:0000256" key="3">
    <source>
        <dbReference type="ARBA" id="ARBA00022448"/>
    </source>
</evidence>
<evidence type="ECO:0000256" key="7">
    <source>
        <dbReference type="ARBA" id="ARBA00023136"/>
    </source>
</evidence>
<keyword evidence="6 8" id="KW-1133">Transmembrane helix</keyword>
<dbReference type="Proteomes" id="UP001500191">
    <property type="component" value="Unassembled WGS sequence"/>
</dbReference>
<sequence length="247" mass="25250">MTAPHAPGSAFWPPFWRGFRALLPLWPGMVPFAVAYAVTARAGGLSVWETQLMSLTVFAGASQFAAAGQFVGGGLSTLTGALALVATTFLLNARHVLYGLSLSRTLPLPWGQRLLAAQFLTDEAYGVTVVAGPRDPGGLSLAFLLGAELSLYAVWNASTLLGSLAGAALPDPQALGVGVIFPLAFLGLLVPLLDGRVTLLVALASGVGAWLLGRVLPGGVVILLAGVGGALLGARITTRRAARGKAT</sequence>
<keyword evidence="5 8" id="KW-0812">Transmembrane</keyword>
<keyword evidence="10" id="KW-1185">Reference proteome</keyword>
<dbReference type="EMBL" id="BAAADB010000003">
    <property type="protein sequence ID" value="GAA0499564.1"/>
    <property type="molecule type" value="Genomic_DNA"/>
</dbReference>
<dbReference type="PANTHER" id="PTHR34979">
    <property type="entry name" value="INNER MEMBRANE PROTEIN YGAZ"/>
    <property type="match status" value="1"/>
</dbReference>
<protein>
    <submittedName>
        <fullName evidence="9">AzlC family ABC transporter permease</fullName>
    </submittedName>
</protein>
<evidence type="ECO:0000256" key="2">
    <source>
        <dbReference type="ARBA" id="ARBA00010735"/>
    </source>
</evidence>
<evidence type="ECO:0000256" key="8">
    <source>
        <dbReference type="SAM" id="Phobius"/>
    </source>
</evidence>
<gene>
    <name evidence="9" type="ORF">GCM10008937_03530</name>
</gene>
<feature type="transmembrane region" description="Helical" evidence="8">
    <location>
        <begin position="21"/>
        <end position="40"/>
    </location>
</feature>
<dbReference type="PANTHER" id="PTHR34979:SF1">
    <property type="entry name" value="INNER MEMBRANE PROTEIN YGAZ"/>
    <property type="match status" value="1"/>
</dbReference>
<evidence type="ECO:0000313" key="9">
    <source>
        <dbReference type="EMBL" id="GAA0499564.1"/>
    </source>
</evidence>
<evidence type="ECO:0000256" key="1">
    <source>
        <dbReference type="ARBA" id="ARBA00004651"/>
    </source>
</evidence>
<evidence type="ECO:0000256" key="5">
    <source>
        <dbReference type="ARBA" id="ARBA00022692"/>
    </source>
</evidence>
<organism evidence="9 10">
    <name type="scientific">Deinococcus depolymerans</name>
    <dbReference type="NCBI Taxonomy" id="392408"/>
    <lineage>
        <taxon>Bacteria</taxon>
        <taxon>Thermotogati</taxon>
        <taxon>Deinococcota</taxon>
        <taxon>Deinococci</taxon>
        <taxon>Deinococcales</taxon>
        <taxon>Deinococcaceae</taxon>
        <taxon>Deinococcus</taxon>
    </lineage>
</organism>
<evidence type="ECO:0000313" key="10">
    <source>
        <dbReference type="Proteomes" id="UP001500191"/>
    </source>
</evidence>
<proteinExistence type="inferred from homology"/>
<keyword evidence="3" id="KW-0813">Transport</keyword>
<comment type="subcellular location">
    <subcellularLocation>
        <location evidence="1">Cell membrane</location>
        <topology evidence="1">Multi-pass membrane protein</topology>
    </subcellularLocation>
</comment>
<keyword evidence="4" id="KW-1003">Cell membrane</keyword>
<comment type="caution">
    <text evidence="9">The sequence shown here is derived from an EMBL/GenBank/DDBJ whole genome shotgun (WGS) entry which is preliminary data.</text>
</comment>
<feature type="transmembrane region" description="Helical" evidence="8">
    <location>
        <begin position="174"/>
        <end position="190"/>
    </location>
</feature>
<dbReference type="RefSeq" id="WP_343755380.1">
    <property type="nucleotide sequence ID" value="NZ_BAAADB010000003.1"/>
</dbReference>